<feature type="transmembrane region" description="Helical" evidence="7">
    <location>
        <begin position="31"/>
        <end position="51"/>
    </location>
</feature>
<evidence type="ECO:0000256" key="3">
    <source>
        <dbReference type="ARBA" id="ARBA00022692"/>
    </source>
</evidence>
<evidence type="ECO:0000256" key="1">
    <source>
        <dbReference type="ARBA" id="ARBA00004651"/>
    </source>
</evidence>
<proteinExistence type="predicted"/>
<dbReference type="Proteomes" id="UP001606303">
    <property type="component" value="Unassembled WGS sequence"/>
</dbReference>
<evidence type="ECO:0000256" key="7">
    <source>
        <dbReference type="SAM" id="Phobius"/>
    </source>
</evidence>
<feature type="transmembrane region" description="Helical" evidence="7">
    <location>
        <begin position="796"/>
        <end position="819"/>
    </location>
</feature>
<sequence>MTLPARVDLRPPSTLAVAWRQLWRDWRAGELRLLMLAVALAVAALCAVAFLSDRLDQGLRRDAGQLLGGDAVVASDQPTPEALVDLARQLQLTTVRSASFPSMARVPDAQGGESRLVAVKSVSPGYPLRGRVSFRAALPGQGAAPAAGEVWIDPALADGLSLRLGDPLLLGDSQFRVSALIETEPDRGAGFMNFAPRVMLAEQDLAATHLVQPASRIAYRMALVPAPGAATDAIARFVAGAQAEIDQRKLRGVRLESLESGRPEMQQTLDRAARFLRLVAMLSALLAAVAVALAARDFAARHLDACAMMRVLGQPQRRIAWAYTAEFLMAGLAASTVGVLLGLGLHQVFVSLLAGLIDVALPAPSLWPALLGLGLGLSLLMGFGLPPVLQLAAVPPLRVIRRDLGAPKAGSLLVLAAGVAGLGAILVVLAGDLVLGGIAAAGFAGAVLVFAGLAWAAVRLLRRLVPSEVPGARVPRWLLLATRQVAARPGFAVMQVSSLAVGLLALALLVLLRTDLIDSWRQATPASAPDRFVINIQPDQAADFRQTLTEAGVTQYDWYPMIRGRLTTINGQAVQGRQFADERAQRLAEREFNLSHTATLPDHNRLAGGQWGEAPAARPDTAGTPGAGAGAGAQLAMSVEEGLAKSLGLKLGDALSFDIAGTPVQGRVTSLRKVDWSSMRVNFFVLFEADALPELPATQIAAYRTPAAAGLDRALARRFPNLTVIDVSAQLNQVQGVLNQVIQAVQFLFAFTLATGLVVLLTAVGSTREARTREFALMRALGAPSALLAQVQRAELLGVGALAGFLAGGVALLMAALLARYVFQFEWALKPWVPLGTAAVGALLAWAAGWWSLRGVLQRPVVQTLREARAE</sequence>
<feature type="domain" description="ABC3 transporter permease C-terminal" evidence="8">
    <location>
        <begin position="279"/>
        <end position="394"/>
    </location>
</feature>
<dbReference type="InterPro" id="IPR038766">
    <property type="entry name" value="Membrane_comp_ABC_pdt"/>
</dbReference>
<feature type="region of interest" description="Disordered" evidence="6">
    <location>
        <begin position="610"/>
        <end position="630"/>
    </location>
</feature>
<keyword evidence="4 7" id="KW-1133">Transmembrane helix</keyword>
<feature type="transmembrane region" description="Helical" evidence="7">
    <location>
        <begin position="831"/>
        <end position="853"/>
    </location>
</feature>
<keyword evidence="3 7" id="KW-0812">Transmembrane</keyword>
<feature type="domain" description="ABC3 transporter permease C-terminal" evidence="8">
    <location>
        <begin position="747"/>
        <end position="859"/>
    </location>
</feature>
<evidence type="ECO:0000256" key="2">
    <source>
        <dbReference type="ARBA" id="ARBA00022475"/>
    </source>
</evidence>
<evidence type="ECO:0000259" key="9">
    <source>
        <dbReference type="Pfam" id="PF12704"/>
    </source>
</evidence>
<feature type="transmembrane region" description="Helical" evidence="7">
    <location>
        <begin position="744"/>
        <end position="764"/>
    </location>
</feature>
<evidence type="ECO:0000256" key="4">
    <source>
        <dbReference type="ARBA" id="ARBA00022989"/>
    </source>
</evidence>
<evidence type="ECO:0000256" key="5">
    <source>
        <dbReference type="ARBA" id="ARBA00023136"/>
    </source>
</evidence>
<keyword evidence="11" id="KW-1185">Reference proteome</keyword>
<evidence type="ECO:0000313" key="11">
    <source>
        <dbReference type="Proteomes" id="UP001606303"/>
    </source>
</evidence>
<feature type="transmembrane region" description="Helical" evidence="7">
    <location>
        <begin position="275"/>
        <end position="295"/>
    </location>
</feature>
<feature type="transmembrane region" description="Helical" evidence="7">
    <location>
        <begin position="319"/>
        <end position="341"/>
    </location>
</feature>
<feature type="compositionally biased region" description="Low complexity" evidence="6">
    <location>
        <begin position="614"/>
        <end position="624"/>
    </location>
</feature>
<accession>A0ABW7GU89</accession>
<feature type="transmembrane region" description="Helical" evidence="7">
    <location>
        <begin position="437"/>
        <end position="458"/>
    </location>
</feature>
<feature type="transmembrane region" description="Helical" evidence="7">
    <location>
        <begin position="409"/>
        <end position="431"/>
    </location>
</feature>
<keyword evidence="5 7" id="KW-0472">Membrane</keyword>
<feature type="domain" description="MacB-like periplasmic core" evidence="9">
    <location>
        <begin position="33"/>
        <end position="235"/>
    </location>
</feature>
<dbReference type="EMBL" id="JBIGIB010000001">
    <property type="protein sequence ID" value="MFG6465535.1"/>
    <property type="molecule type" value="Genomic_DNA"/>
</dbReference>
<dbReference type="PANTHER" id="PTHR30287">
    <property type="entry name" value="MEMBRANE COMPONENT OF PREDICTED ABC SUPERFAMILY METABOLITE UPTAKE TRANSPORTER"/>
    <property type="match status" value="1"/>
</dbReference>
<protein>
    <submittedName>
        <fullName evidence="10">ABC transporter permease</fullName>
    </submittedName>
</protein>
<evidence type="ECO:0000259" key="8">
    <source>
        <dbReference type="Pfam" id="PF02687"/>
    </source>
</evidence>
<feature type="transmembrane region" description="Helical" evidence="7">
    <location>
        <begin position="348"/>
        <end position="367"/>
    </location>
</feature>
<organism evidence="10 11">
    <name type="scientific">Pelomonas baiyunensis</name>
    <dbReference type="NCBI Taxonomy" id="3299026"/>
    <lineage>
        <taxon>Bacteria</taxon>
        <taxon>Pseudomonadati</taxon>
        <taxon>Pseudomonadota</taxon>
        <taxon>Betaproteobacteria</taxon>
        <taxon>Burkholderiales</taxon>
        <taxon>Sphaerotilaceae</taxon>
        <taxon>Roseateles</taxon>
    </lineage>
</organism>
<name>A0ABW7GU89_9BURK</name>
<keyword evidence="2" id="KW-1003">Cell membrane</keyword>
<evidence type="ECO:0000313" key="10">
    <source>
        <dbReference type="EMBL" id="MFG6465535.1"/>
    </source>
</evidence>
<reference evidence="10 11" key="1">
    <citation type="submission" date="2024-08" db="EMBL/GenBank/DDBJ databases">
        <authorList>
            <person name="Lu H."/>
        </authorList>
    </citation>
    <scope>NUCLEOTIDE SEQUENCE [LARGE SCALE GENOMIC DNA]</scope>
    <source>
        <strain evidence="10 11">BYS87W</strain>
    </source>
</reference>
<dbReference type="PANTHER" id="PTHR30287:SF1">
    <property type="entry name" value="INNER MEMBRANE PROTEIN"/>
    <property type="match status" value="1"/>
</dbReference>
<feature type="transmembrane region" description="Helical" evidence="7">
    <location>
        <begin position="373"/>
        <end position="397"/>
    </location>
</feature>
<gene>
    <name evidence="10" type="ORF">ACG01O_02820</name>
</gene>
<dbReference type="Pfam" id="PF02687">
    <property type="entry name" value="FtsX"/>
    <property type="match status" value="2"/>
</dbReference>
<feature type="transmembrane region" description="Helical" evidence="7">
    <location>
        <begin position="491"/>
        <end position="512"/>
    </location>
</feature>
<evidence type="ECO:0000256" key="6">
    <source>
        <dbReference type="SAM" id="MobiDB-lite"/>
    </source>
</evidence>
<comment type="caution">
    <text evidence="10">The sequence shown here is derived from an EMBL/GenBank/DDBJ whole genome shotgun (WGS) entry which is preliminary data.</text>
</comment>
<comment type="subcellular location">
    <subcellularLocation>
        <location evidence="1">Cell membrane</location>
        <topology evidence="1">Multi-pass membrane protein</topology>
    </subcellularLocation>
</comment>
<dbReference type="InterPro" id="IPR025857">
    <property type="entry name" value="MacB_PCD"/>
</dbReference>
<dbReference type="InterPro" id="IPR003838">
    <property type="entry name" value="ABC3_permease_C"/>
</dbReference>
<dbReference type="RefSeq" id="WP_394381183.1">
    <property type="nucleotide sequence ID" value="NZ_JBIGIB010000001.1"/>
</dbReference>
<dbReference type="Pfam" id="PF12704">
    <property type="entry name" value="MacB_PCD"/>
    <property type="match status" value="1"/>
</dbReference>